<dbReference type="KEGG" id="kim:G3T16_04320"/>
<accession>A0A6C0TY25</accession>
<protein>
    <submittedName>
        <fullName evidence="1">Nucleotidyltransferase family protein</fullName>
    </submittedName>
</protein>
<dbReference type="Pfam" id="PF14907">
    <property type="entry name" value="NTP_transf_5"/>
    <property type="match status" value="1"/>
</dbReference>
<dbReference type="EMBL" id="CP048711">
    <property type="protein sequence ID" value="QIB64730.1"/>
    <property type="molecule type" value="Genomic_DNA"/>
</dbReference>
<evidence type="ECO:0000313" key="1">
    <source>
        <dbReference type="EMBL" id="QIB64730.1"/>
    </source>
</evidence>
<keyword evidence="1" id="KW-0808">Transferase</keyword>
<reference evidence="1 2" key="1">
    <citation type="submission" date="2020-02" db="EMBL/GenBank/DDBJ databases">
        <title>Genome sequencing for Kineobactrum sp. M2.</title>
        <authorList>
            <person name="Park S.-J."/>
        </authorList>
    </citation>
    <scope>NUCLEOTIDE SEQUENCE [LARGE SCALE GENOMIC DNA]</scope>
    <source>
        <strain evidence="1 2">M2</strain>
    </source>
</reference>
<dbReference type="RefSeq" id="WP_163493980.1">
    <property type="nucleotide sequence ID" value="NZ_CP048711.1"/>
</dbReference>
<gene>
    <name evidence="1" type="ORF">G3T16_04320</name>
</gene>
<sequence length="356" mass="41074">MNLLTQVLREPERLADLGAAEFFELAVQADAAGLLGRIWHLAQREGIGLPDYASWHFSSAHKLAARQQAQALFELEELSGLFARLGIDWVVLKGAAYIALQLPVAQGRTFADIDILVPRKHLTLIERQLRMRHWVRSHVDDYDDHYYRQWMHEIPPLRHARRGTILDVHHNILPLTNRSVPDVRQFELQCHQHPRLGPVHTLSDTDLCIHSAVHLFAEGEYQNGLRDLSDFQLLLQRFTAQDAGFVPRLLQRADTLGLLPYLQPALAECHRLLAAPVPEQCLQPVARRNVVLAWAWRRIFTPSHSSCRLPGHWLAAFLLYCRGHFLRMPLYLLLPHLLKKAWRRRFDEARTVGQRT</sequence>
<dbReference type="GO" id="GO:0016740">
    <property type="term" value="F:transferase activity"/>
    <property type="evidence" value="ECO:0007669"/>
    <property type="project" value="UniProtKB-KW"/>
</dbReference>
<dbReference type="Proteomes" id="UP000477680">
    <property type="component" value="Chromosome"/>
</dbReference>
<keyword evidence="2" id="KW-1185">Reference proteome</keyword>
<dbReference type="AlphaFoldDB" id="A0A6C0TY25"/>
<evidence type="ECO:0000313" key="2">
    <source>
        <dbReference type="Proteomes" id="UP000477680"/>
    </source>
</evidence>
<proteinExistence type="predicted"/>
<organism evidence="1 2">
    <name type="scientific">Kineobactrum salinum</name>
    <dbReference type="NCBI Taxonomy" id="2708301"/>
    <lineage>
        <taxon>Bacteria</taxon>
        <taxon>Pseudomonadati</taxon>
        <taxon>Pseudomonadota</taxon>
        <taxon>Gammaproteobacteria</taxon>
        <taxon>Cellvibrionales</taxon>
        <taxon>Halieaceae</taxon>
        <taxon>Kineobactrum</taxon>
    </lineage>
</organism>
<dbReference type="InterPro" id="IPR039498">
    <property type="entry name" value="NTP_transf_5"/>
</dbReference>
<name>A0A6C0TY25_9GAMM</name>